<dbReference type="RefSeq" id="WP_059382283.1">
    <property type="nucleotide sequence ID" value="NZ_CP032221.1"/>
</dbReference>
<dbReference type="EMBL" id="CP083974">
    <property type="protein sequence ID" value="UZF43684.1"/>
    <property type="molecule type" value="Genomic_DNA"/>
</dbReference>
<dbReference type="AlphaFoldDB" id="A0AA46WST0"/>
<feature type="region of interest" description="Disordered" evidence="1">
    <location>
        <begin position="73"/>
        <end position="108"/>
    </location>
</feature>
<evidence type="ECO:0000313" key="3">
    <source>
        <dbReference type="Proteomes" id="UP001162740"/>
    </source>
</evidence>
<dbReference type="GO" id="GO:0004658">
    <property type="term" value="F:propionyl-CoA carboxylase activity"/>
    <property type="evidence" value="ECO:0007669"/>
    <property type="project" value="InterPro"/>
</dbReference>
<evidence type="ECO:0000313" key="2">
    <source>
        <dbReference type="EMBL" id="UZF43684.1"/>
    </source>
</evidence>
<dbReference type="InterPro" id="IPR032716">
    <property type="entry name" value="ACC_epsilon"/>
</dbReference>
<evidence type="ECO:0000256" key="1">
    <source>
        <dbReference type="SAM" id="MobiDB-lite"/>
    </source>
</evidence>
<sequence length="108" mass="11397">MTATAEDKIITEFEVEEQSPAVEATAADGAAEAPQENTAVAETAAAIRIVKGNPSDEEIAALVAVLAAAAASASDEVVDTRPPETWGDPTRMHRRWAPFSPYSYPNRG</sequence>
<organism evidence="2 3">
    <name type="scientific">Rhodococcus rhodochrous</name>
    <dbReference type="NCBI Taxonomy" id="1829"/>
    <lineage>
        <taxon>Bacteria</taxon>
        <taxon>Bacillati</taxon>
        <taxon>Actinomycetota</taxon>
        <taxon>Actinomycetes</taxon>
        <taxon>Mycobacteriales</taxon>
        <taxon>Nocardiaceae</taxon>
        <taxon>Rhodococcus</taxon>
    </lineage>
</organism>
<dbReference type="Proteomes" id="UP001162740">
    <property type="component" value="Chromosome"/>
</dbReference>
<dbReference type="GO" id="GO:0003989">
    <property type="term" value="F:acetyl-CoA carboxylase activity"/>
    <property type="evidence" value="ECO:0007669"/>
    <property type="project" value="InterPro"/>
</dbReference>
<protein>
    <submittedName>
        <fullName evidence="2">Acyl-CoA carboxylase subunit epsilon</fullName>
    </submittedName>
</protein>
<dbReference type="Pfam" id="PF13822">
    <property type="entry name" value="ACC_epsilon"/>
    <property type="match status" value="1"/>
</dbReference>
<gene>
    <name evidence="2" type="ORF">KUM34_017610</name>
</gene>
<reference evidence="2 3" key="1">
    <citation type="journal article" date="2021" name="Front. Microbiol.">
        <title>Bacterial Transformation of Aromatic Monomers in Softwood Black Liquor.</title>
        <authorList>
            <person name="Navas L.E."/>
            <person name="Dexter G."/>
            <person name="Liu J."/>
            <person name="Levy-Booth D."/>
            <person name="Cho M."/>
            <person name="Jang S.K."/>
            <person name="Mansfield S.D."/>
            <person name="Renneckar S."/>
            <person name="Mohn W.W."/>
            <person name="Eltis L.D."/>
        </authorList>
    </citation>
    <scope>NUCLEOTIDE SEQUENCE [LARGE SCALE GENOMIC DNA]</scope>
    <source>
        <strain evidence="2 3">GD02</strain>
    </source>
</reference>
<accession>A0AA46WST0</accession>
<name>A0AA46WST0_RHORH</name>
<proteinExistence type="predicted"/>